<dbReference type="Proteomes" id="UP000827788">
    <property type="component" value="Segment"/>
</dbReference>
<name>A0AAE7XM75_9CAUD</name>
<dbReference type="EMBL" id="MZ443774">
    <property type="protein sequence ID" value="QZE56903.1"/>
    <property type="molecule type" value="Genomic_DNA"/>
</dbReference>
<evidence type="ECO:0000313" key="2">
    <source>
        <dbReference type="Proteomes" id="UP000827788"/>
    </source>
</evidence>
<keyword evidence="2" id="KW-1185">Reference proteome</keyword>
<accession>A0AAE7XM75</accession>
<sequence length="94" mass="11299">MNLTRYMQDRLDEYERLIYKLVSKYDTGMGEWGRLAPLRSMEQVRHVFICRTRGCFHGLRRGLNIEQAYKELRTLLKHPTAREIELMSESVKQH</sequence>
<reference evidence="1 2" key="1">
    <citation type="submission" date="2021-06" db="EMBL/GenBank/DDBJ databases">
        <title>Complete genome sequence of Erwinia phage pEa_SNUABM_32.</title>
        <authorList>
            <person name="Kim S.G."/>
            <person name="Park S.C."/>
        </authorList>
    </citation>
    <scope>NUCLEOTIDE SEQUENCE [LARGE SCALE GENOMIC DNA]</scope>
</reference>
<evidence type="ECO:0000313" key="1">
    <source>
        <dbReference type="EMBL" id="QZE56903.1"/>
    </source>
</evidence>
<proteinExistence type="predicted"/>
<gene>
    <name evidence="1" type="ORF">pEaSNUABM32_00030</name>
</gene>
<organism evidence="1 2">
    <name type="scientific">Erwinia phage pEa_SNUABM_32</name>
    <dbReference type="NCBI Taxonomy" id="2869555"/>
    <lineage>
        <taxon>Viruses</taxon>
        <taxon>Duplodnaviria</taxon>
        <taxon>Heunggongvirae</taxon>
        <taxon>Uroviricota</taxon>
        <taxon>Caudoviricetes</taxon>
        <taxon>Alexandravirus</taxon>
        <taxon>Alexandravirus SNUABM32</taxon>
    </lineage>
</organism>
<protein>
    <submittedName>
        <fullName evidence="1">Uncharacterized protein</fullName>
    </submittedName>
</protein>